<evidence type="ECO:0000259" key="8">
    <source>
        <dbReference type="PROSITE" id="PS50011"/>
    </source>
</evidence>
<protein>
    <recommendedName>
        <fullName evidence="1">non-specific serine/threonine protein kinase</fullName>
        <ecNumber evidence="1">2.7.11.1</ecNumber>
    </recommendedName>
</protein>
<name>A0ABV6P3A9_9ACTN</name>
<organism evidence="9 10">
    <name type="scientific">Plantactinospora siamensis</name>
    <dbReference type="NCBI Taxonomy" id="555372"/>
    <lineage>
        <taxon>Bacteria</taxon>
        <taxon>Bacillati</taxon>
        <taxon>Actinomycetota</taxon>
        <taxon>Actinomycetes</taxon>
        <taxon>Micromonosporales</taxon>
        <taxon>Micromonosporaceae</taxon>
        <taxon>Plantactinospora</taxon>
    </lineage>
</organism>
<evidence type="ECO:0000313" key="10">
    <source>
        <dbReference type="Proteomes" id="UP001589894"/>
    </source>
</evidence>
<keyword evidence="4 7" id="KW-0547">Nucleotide-binding</keyword>
<reference evidence="9 10" key="1">
    <citation type="submission" date="2024-09" db="EMBL/GenBank/DDBJ databases">
        <authorList>
            <person name="Sun Q."/>
            <person name="Mori K."/>
        </authorList>
    </citation>
    <scope>NUCLEOTIDE SEQUENCE [LARGE SCALE GENOMIC DNA]</scope>
    <source>
        <strain evidence="9 10">TBRC 2205</strain>
    </source>
</reference>
<dbReference type="InterPro" id="IPR017441">
    <property type="entry name" value="Protein_kinase_ATP_BS"/>
</dbReference>
<dbReference type="EMBL" id="JBHLUE010000026">
    <property type="protein sequence ID" value="MFC0567524.1"/>
    <property type="molecule type" value="Genomic_DNA"/>
</dbReference>
<evidence type="ECO:0000256" key="6">
    <source>
        <dbReference type="ARBA" id="ARBA00022840"/>
    </source>
</evidence>
<accession>A0ABV6P3A9</accession>
<dbReference type="Proteomes" id="UP001589894">
    <property type="component" value="Unassembled WGS sequence"/>
</dbReference>
<dbReference type="CDD" id="cd14014">
    <property type="entry name" value="STKc_PknB_like"/>
    <property type="match status" value="1"/>
</dbReference>
<dbReference type="PANTHER" id="PTHR43289">
    <property type="entry name" value="MITOGEN-ACTIVATED PROTEIN KINASE KINASE KINASE 20-RELATED"/>
    <property type="match status" value="1"/>
</dbReference>
<feature type="binding site" evidence="7">
    <location>
        <position position="38"/>
    </location>
    <ligand>
        <name>ATP</name>
        <dbReference type="ChEBI" id="CHEBI:30616"/>
    </ligand>
</feature>
<evidence type="ECO:0000256" key="3">
    <source>
        <dbReference type="ARBA" id="ARBA00022679"/>
    </source>
</evidence>
<dbReference type="RefSeq" id="WP_377342827.1">
    <property type="nucleotide sequence ID" value="NZ_JBHLUE010000026.1"/>
</dbReference>
<dbReference type="PANTHER" id="PTHR43289:SF6">
    <property type="entry name" value="SERINE_THREONINE-PROTEIN KINASE NEKL-3"/>
    <property type="match status" value="1"/>
</dbReference>
<dbReference type="Gene3D" id="3.30.200.20">
    <property type="entry name" value="Phosphorylase Kinase, domain 1"/>
    <property type="match status" value="1"/>
</dbReference>
<gene>
    <name evidence="9" type="ORF">ACFFHU_25730</name>
</gene>
<proteinExistence type="predicted"/>
<dbReference type="InterPro" id="IPR008271">
    <property type="entry name" value="Ser/Thr_kinase_AS"/>
</dbReference>
<evidence type="ECO:0000313" key="9">
    <source>
        <dbReference type="EMBL" id="MFC0567524.1"/>
    </source>
</evidence>
<dbReference type="EC" id="2.7.11.1" evidence="1"/>
<dbReference type="SUPFAM" id="SSF56112">
    <property type="entry name" value="Protein kinase-like (PK-like)"/>
    <property type="match status" value="1"/>
</dbReference>
<dbReference type="SMART" id="SM00220">
    <property type="entry name" value="S_TKc"/>
    <property type="match status" value="1"/>
</dbReference>
<evidence type="ECO:0000256" key="7">
    <source>
        <dbReference type="PROSITE-ProRule" id="PRU10141"/>
    </source>
</evidence>
<keyword evidence="5 9" id="KW-0418">Kinase</keyword>
<dbReference type="Gene3D" id="1.10.510.10">
    <property type="entry name" value="Transferase(Phosphotransferase) domain 1"/>
    <property type="match status" value="1"/>
</dbReference>
<comment type="caution">
    <text evidence="9">The sequence shown here is derived from an EMBL/GenBank/DDBJ whole genome shotgun (WGS) entry which is preliminary data.</text>
</comment>
<keyword evidence="3 9" id="KW-0808">Transferase</keyword>
<keyword evidence="6 7" id="KW-0067">ATP-binding</keyword>
<keyword evidence="10" id="KW-1185">Reference proteome</keyword>
<dbReference type="InterPro" id="IPR011009">
    <property type="entry name" value="Kinase-like_dom_sf"/>
</dbReference>
<dbReference type="GO" id="GO:0004674">
    <property type="term" value="F:protein serine/threonine kinase activity"/>
    <property type="evidence" value="ECO:0007669"/>
    <property type="project" value="UniProtKB-EC"/>
</dbReference>
<evidence type="ECO:0000256" key="4">
    <source>
        <dbReference type="ARBA" id="ARBA00022741"/>
    </source>
</evidence>
<evidence type="ECO:0000256" key="1">
    <source>
        <dbReference type="ARBA" id="ARBA00012513"/>
    </source>
</evidence>
<dbReference type="PROSITE" id="PS00107">
    <property type="entry name" value="PROTEIN_KINASE_ATP"/>
    <property type="match status" value="1"/>
</dbReference>
<dbReference type="PROSITE" id="PS50011">
    <property type="entry name" value="PROTEIN_KINASE_DOM"/>
    <property type="match status" value="1"/>
</dbReference>
<dbReference type="Pfam" id="PF00069">
    <property type="entry name" value="Pkinase"/>
    <property type="match status" value="1"/>
</dbReference>
<feature type="domain" description="Protein kinase" evidence="8">
    <location>
        <begin position="9"/>
        <end position="256"/>
    </location>
</feature>
<keyword evidence="2" id="KW-0723">Serine/threonine-protein kinase</keyword>
<dbReference type="InterPro" id="IPR000719">
    <property type="entry name" value="Prot_kinase_dom"/>
</dbReference>
<sequence>MDELVGGRYRLLDLIGSGGMGRVWRARDELLERFVAVKEITVPSTALLAAQTMREARAAARLDHPGVITVHDVVWQRDRSWLVMEHVAARSLQQVIQTDGPLPPEQVARLGARVLSALRSAHAAGVLHRDVKPANILLATDGRVVLTDFGLATIGDRSAGGPDPLLGSPHYLAPERLRAQQAGAPADLWSLGATLYAAVEGRAPFARDSVEASLQALLNDDPDPTRRAGPLAGLLLALLDKNPDRRPDAAATSAWLATVTGGAPVLAPPARMTSAAAIPPAGSVARGRAAVPPRRRRRLRGVVVAGASVALCVTGGAAYAARSHHVEPARPTAVESAAPTAAPADQANDLCGPGADRQPVAAATTRVPAELPPGWIWFRDPTGFALALPEGWRRSAVGNDVCFADPTGPRAFTVTQSPVVTHQPLAYWQAREKDGGLPGYRRISMGVLLLRRGGADWEYTWRPDSDTTLHERRVLIAVSDGRSYLLRWTVAEPGWKEALPVQKTLVSLFASAR</sequence>
<dbReference type="PROSITE" id="PS00108">
    <property type="entry name" value="PROTEIN_KINASE_ST"/>
    <property type="match status" value="1"/>
</dbReference>
<evidence type="ECO:0000256" key="5">
    <source>
        <dbReference type="ARBA" id="ARBA00022777"/>
    </source>
</evidence>
<evidence type="ECO:0000256" key="2">
    <source>
        <dbReference type="ARBA" id="ARBA00022527"/>
    </source>
</evidence>